<sequence>MALSTEEDIDVIGVQPSAFAEEVQDYLADLDELMPEAAGENWKDLYSEKCLEQGNKLTDGKTKLLVLTNSGSMVGFTMQPC</sequence>
<proteinExistence type="predicted"/>
<accession>J9FNG3</accession>
<organism evidence="1">
    <name type="scientific">gut metagenome</name>
    <dbReference type="NCBI Taxonomy" id="749906"/>
    <lineage>
        <taxon>unclassified sequences</taxon>
        <taxon>metagenomes</taxon>
        <taxon>organismal metagenomes</taxon>
    </lineage>
</organism>
<evidence type="ECO:0000313" key="1">
    <source>
        <dbReference type="EMBL" id="EJW95993.1"/>
    </source>
</evidence>
<dbReference type="AlphaFoldDB" id="J9FNG3"/>
<name>J9FNG3_9ZZZZ</name>
<dbReference type="EMBL" id="AMCI01005507">
    <property type="protein sequence ID" value="EJW95993.1"/>
    <property type="molecule type" value="Genomic_DNA"/>
</dbReference>
<protein>
    <submittedName>
        <fullName evidence="1">Uncharacterized protein</fullName>
    </submittedName>
</protein>
<reference evidence="1" key="1">
    <citation type="journal article" date="2012" name="PLoS ONE">
        <title>Gene sets for utilization of primary and secondary nutrition supplies in the distal gut of endangered iberian lynx.</title>
        <authorList>
            <person name="Alcaide M."/>
            <person name="Messina E."/>
            <person name="Richter M."/>
            <person name="Bargiela R."/>
            <person name="Peplies J."/>
            <person name="Huws S.A."/>
            <person name="Newbold C.J."/>
            <person name="Golyshin P.N."/>
            <person name="Simon M.A."/>
            <person name="Lopez G."/>
            <person name="Yakimov M.M."/>
            <person name="Ferrer M."/>
        </authorList>
    </citation>
    <scope>NUCLEOTIDE SEQUENCE</scope>
</reference>
<comment type="caution">
    <text evidence="1">The sequence shown here is derived from an EMBL/GenBank/DDBJ whole genome shotgun (WGS) entry which is preliminary data.</text>
</comment>
<gene>
    <name evidence="1" type="ORF">EVA_15900</name>
</gene>